<name>A0A0E9Q3E4_ANGAN</name>
<accession>A0A0E9Q3E4</accession>
<proteinExistence type="predicted"/>
<reference evidence="1" key="1">
    <citation type="submission" date="2014-11" db="EMBL/GenBank/DDBJ databases">
        <authorList>
            <person name="Amaro Gonzalez C."/>
        </authorList>
    </citation>
    <scope>NUCLEOTIDE SEQUENCE</scope>
</reference>
<sequence>MIGGTQCQVPP</sequence>
<dbReference type="EMBL" id="GBXM01097171">
    <property type="protein sequence ID" value="JAH11406.1"/>
    <property type="molecule type" value="Transcribed_RNA"/>
</dbReference>
<protein>
    <submittedName>
        <fullName evidence="1">Uncharacterized protein</fullName>
    </submittedName>
</protein>
<reference evidence="1" key="2">
    <citation type="journal article" date="2015" name="Fish Shellfish Immunol.">
        <title>Early steps in the European eel (Anguilla anguilla)-Vibrio vulnificus interaction in the gills: Role of the RtxA13 toxin.</title>
        <authorList>
            <person name="Callol A."/>
            <person name="Pajuelo D."/>
            <person name="Ebbesson L."/>
            <person name="Teles M."/>
            <person name="MacKenzie S."/>
            <person name="Amaro C."/>
        </authorList>
    </citation>
    <scope>NUCLEOTIDE SEQUENCE</scope>
</reference>
<organism evidence="1">
    <name type="scientific">Anguilla anguilla</name>
    <name type="common">European freshwater eel</name>
    <name type="synonym">Muraena anguilla</name>
    <dbReference type="NCBI Taxonomy" id="7936"/>
    <lineage>
        <taxon>Eukaryota</taxon>
        <taxon>Metazoa</taxon>
        <taxon>Chordata</taxon>
        <taxon>Craniata</taxon>
        <taxon>Vertebrata</taxon>
        <taxon>Euteleostomi</taxon>
        <taxon>Actinopterygii</taxon>
        <taxon>Neopterygii</taxon>
        <taxon>Teleostei</taxon>
        <taxon>Anguilliformes</taxon>
        <taxon>Anguillidae</taxon>
        <taxon>Anguilla</taxon>
    </lineage>
</organism>
<evidence type="ECO:0000313" key="1">
    <source>
        <dbReference type="EMBL" id="JAH11406.1"/>
    </source>
</evidence>